<sequence>MKLTIVRLQQLSEQDRSDIRKIWPQADIDALAARLDEHHQLYAARFNDRLLAAVIVLISGTQARMSQLEVREVTRRRGVGLYLLEDIQVQNPYVEHWSIAADGTSAPAVIAAFMHSAGFVRQADEWVYRCQQKGVVM</sequence>
<evidence type="ECO:0000256" key="1">
    <source>
        <dbReference type="HAMAP-Rule" id="MF_02018"/>
    </source>
</evidence>
<dbReference type="STRING" id="1161919.EPIR_3574"/>
<evidence type="ECO:0000313" key="4">
    <source>
        <dbReference type="Proteomes" id="UP000018217"/>
    </source>
</evidence>
<name>V5ZD11_9GAMM</name>
<proteinExistence type="inferred from homology"/>
<comment type="function">
    <text evidence="1">Controls both the activation and catalytic activity of PanD in a coenzyme A (CoA)-dependent fashion.</text>
</comment>
<dbReference type="InterPro" id="IPR032900">
    <property type="entry name" value="PanZ"/>
</dbReference>
<gene>
    <name evidence="3" type="primary">yhhK</name>
    <name evidence="1" type="synonym">panZ</name>
    <name evidence="3" type="ORF">EPIR_3574</name>
</gene>
<dbReference type="Pfam" id="PF12568">
    <property type="entry name" value="PanZ"/>
    <property type="match status" value="1"/>
</dbReference>
<dbReference type="SUPFAM" id="SSF55729">
    <property type="entry name" value="Acyl-CoA N-acyltransferases (Nat)"/>
    <property type="match status" value="1"/>
</dbReference>
<feature type="binding site" evidence="1">
    <location>
        <begin position="74"/>
        <end position="81"/>
    </location>
    <ligand>
        <name>CoA</name>
        <dbReference type="ChEBI" id="CHEBI:57287"/>
    </ligand>
</feature>
<protein>
    <recommendedName>
        <fullName evidence="1">PanD regulatory factor</fullName>
    </recommendedName>
</protein>
<dbReference type="AlphaFoldDB" id="V5ZD11"/>
<dbReference type="GO" id="GO:0016747">
    <property type="term" value="F:acyltransferase activity, transferring groups other than amino-acyl groups"/>
    <property type="evidence" value="ECO:0007669"/>
    <property type="project" value="InterPro"/>
</dbReference>
<evidence type="ECO:0000313" key="3">
    <source>
        <dbReference type="EMBL" id="CCG88937.1"/>
    </source>
</evidence>
<keyword evidence="4" id="KW-1185">Reference proteome</keyword>
<dbReference type="InterPro" id="IPR000182">
    <property type="entry name" value="GNAT_dom"/>
</dbReference>
<comment type="similarity">
    <text evidence="1">Belongs to the PanZ/PanM family.</text>
</comment>
<keyword evidence="1" id="KW-0566">Pantothenate biosynthesis</keyword>
<dbReference type="Gene3D" id="3.40.630.30">
    <property type="match status" value="1"/>
</dbReference>
<dbReference type="GO" id="GO:0015940">
    <property type="term" value="P:pantothenate biosynthetic process"/>
    <property type="evidence" value="ECO:0007669"/>
    <property type="project" value="UniProtKB-UniRule"/>
</dbReference>
<dbReference type="InterPro" id="IPR040448">
    <property type="entry name" value="PanZ_GNAT"/>
</dbReference>
<comment type="caution">
    <text evidence="3">The sequence shown here is derived from an EMBL/GenBank/DDBJ whole genome shotgun (WGS) entry which is preliminary data.</text>
</comment>
<evidence type="ECO:0000259" key="2">
    <source>
        <dbReference type="PROSITE" id="PS51186"/>
    </source>
</evidence>
<dbReference type="HAMAP" id="MF_02018">
    <property type="entry name" value="PanZ_PanM"/>
    <property type="match status" value="1"/>
</dbReference>
<dbReference type="PROSITE" id="PS51186">
    <property type="entry name" value="GNAT"/>
    <property type="match status" value="1"/>
</dbReference>
<dbReference type="NCBIfam" id="NF033213">
    <property type="entry name" value="matur_PanM"/>
    <property type="match status" value="1"/>
</dbReference>
<feature type="binding site" evidence="1">
    <location>
        <begin position="68"/>
        <end position="70"/>
    </location>
    <ligand>
        <name>CoA</name>
        <dbReference type="ChEBI" id="CHEBI:57287"/>
    </ligand>
</feature>
<dbReference type="OrthoDB" id="5736859at2"/>
<reference evidence="3 4" key="1">
    <citation type="journal article" date="2013" name="Syst. Appl. Microbiol.">
        <title>Phylogenetic position and virulence apparatus of the pear flower necrosis pathogen Erwinia piriflorinigrans CFBP 5888T as assessed by comparative genomics.</title>
        <authorList>
            <person name="Smits T.H."/>
            <person name="Rezzonico F."/>
            <person name="Lopez M.M."/>
            <person name="Blom J."/>
            <person name="Goesmann A."/>
            <person name="Frey J.E."/>
            <person name="Duffy B."/>
        </authorList>
    </citation>
    <scope>NUCLEOTIDE SEQUENCE [LARGE SCALE GENOMIC DNA]</scope>
    <source>
        <strain evidence="4">CFBP5888</strain>
    </source>
</reference>
<dbReference type="EMBL" id="CAHS01000022">
    <property type="protein sequence ID" value="CCG88937.1"/>
    <property type="molecule type" value="Genomic_DNA"/>
</dbReference>
<dbReference type="GO" id="GO:0031638">
    <property type="term" value="P:zymogen activation"/>
    <property type="evidence" value="ECO:0007669"/>
    <property type="project" value="InterPro"/>
</dbReference>
<dbReference type="RefSeq" id="WP_023656665.1">
    <property type="nucleotide sequence ID" value="NZ_CAHS01000022.1"/>
</dbReference>
<dbReference type="Proteomes" id="UP000018217">
    <property type="component" value="Unassembled WGS sequence"/>
</dbReference>
<comment type="subunit">
    <text evidence="1">Interacts with PanD in the presence of CoA.</text>
</comment>
<accession>V5ZD11</accession>
<organism evidence="3 4">
    <name type="scientific">Erwinia piriflorinigrans CFBP 5888</name>
    <dbReference type="NCBI Taxonomy" id="1161919"/>
    <lineage>
        <taxon>Bacteria</taxon>
        <taxon>Pseudomonadati</taxon>
        <taxon>Pseudomonadota</taxon>
        <taxon>Gammaproteobacteria</taxon>
        <taxon>Enterobacterales</taxon>
        <taxon>Erwiniaceae</taxon>
        <taxon>Erwinia</taxon>
    </lineage>
</organism>
<dbReference type="InterPro" id="IPR016181">
    <property type="entry name" value="Acyl_CoA_acyltransferase"/>
</dbReference>
<feature type="domain" description="N-acetyltransferase" evidence="2">
    <location>
        <begin position="6"/>
        <end position="137"/>
    </location>
</feature>